<keyword evidence="1" id="KW-0732">Signal</keyword>
<comment type="caution">
    <text evidence="2">The sequence shown here is derived from an EMBL/GenBank/DDBJ whole genome shotgun (WGS) entry which is preliminary data.</text>
</comment>
<proteinExistence type="predicted"/>
<feature type="chain" id="PRO_5009634581" description="Bacterial Ig-like domain-containing protein" evidence="1">
    <location>
        <begin position="31"/>
        <end position="384"/>
    </location>
</feature>
<evidence type="ECO:0000313" key="3">
    <source>
        <dbReference type="Proteomes" id="UP000182743"/>
    </source>
</evidence>
<accession>A0A1J5JGP1</accession>
<reference evidence="2 3" key="1">
    <citation type="submission" date="2016-08" db="EMBL/GenBank/DDBJ databases">
        <title>Genome-based comparison of Moorella thermoacetic strains.</title>
        <authorList>
            <person name="Poehlein A."/>
            <person name="Bengelsdorf F.R."/>
            <person name="Esser C."/>
            <person name="Duerre P."/>
            <person name="Daniel R."/>
        </authorList>
    </citation>
    <scope>NUCLEOTIDE SEQUENCE [LARGE SCALE GENOMIC DNA]</scope>
    <source>
        <strain evidence="2 3">DSM 11768</strain>
    </source>
</reference>
<gene>
    <name evidence="2" type="ORF">MOOR_16290</name>
</gene>
<evidence type="ECO:0000313" key="2">
    <source>
        <dbReference type="EMBL" id="OIQ08710.1"/>
    </source>
</evidence>
<dbReference type="RefSeq" id="WP_071520966.1">
    <property type="nucleotide sequence ID" value="NZ_MIHH01000008.1"/>
</dbReference>
<evidence type="ECO:0008006" key="4">
    <source>
        <dbReference type="Google" id="ProtNLM"/>
    </source>
</evidence>
<dbReference type="Gene3D" id="2.60.40.10">
    <property type="entry name" value="Immunoglobulins"/>
    <property type="match status" value="1"/>
</dbReference>
<evidence type="ECO:0000256" key="1">
    <source>
        <dbReference type="SAM" id="SignalP"/>
    </source>
</evidence>
<dbReference type="Proteomes" id="UP000182743">
    <property type="component" value="Unassembled WGS sequence"/>
</dbReference>
<dbReference type="InterPro" id="IPR013783">
    <property type="entry name" value="Ig-like_fold"/>
</dbReference>
<name>A0A1J5JGP1_NEOTH</name>
<protein>
    <recommendedName>
        <fullName evidence="4">Bacterial Ig-like domain-containing protein</fullName>
    </recommendedName>
</protein>
<feature type="signal peptide" evidence="1">
    <location>
        <begin position="1"/>
        <end position="30"/>
    </location>
</feature>
<sequence>MLECKSTFKQFFVALLLMVFAICKTDVAEAALLIRVDNVLLDGFNSSKFPVNQETVIGYIDRNSIFGDSYTFSYIPSGSAAYFYTSSANTKKGTITVNIRKDSASGTILATTSISISSSSSTAFYVPLPYVSIPSDTSRIVFTAKHDLRAYYIDGSYDVDLAATNYSSYWLFTVYGKDVIATEINDVANAAAINAQNAYNAANTAATNAQNAYNAANTAASAAQVAQSAANTAATNAQNAYNAANNAYNAASTAATNAQNAYNAANTAANQTIYNGQSAAYWAYQAAQGGTDTTPPTIQKVAGQNGATCTSTGTFYVVVQATDNRTGQLQARAQVDGGTWTGWYNVPQNAIPVTLSSVGAHTITVEVKDAAGNSSQATMTAFRV</sequence>
<dbReference type="AlphaFoldDB" id="A0A1J5JGP1"/>
<organism evidence="2 3">
    <name type="scientific">Neomoorella thermoacetica</name>
    <name type="common">Clostridium thermoaceticum</name>
    <dbReference type="NCBI Taxonomy" id="1525"/>
    <lineage>
        <taxon>Bacteria</taxon>
        <taxon>Bacillati</taxon>
        <taxon>Bacillota</taxon>
        <taxon>Clostridia</taxon>
        <taxon>Neomoorellales</taxon>
        <taxon>Neomoorellaceae</taxon>
        <taxon>Neomoorella</taxon>
    </lineage>
</organism>
<dbReference type="EMBL" id="MIHH01000008">
    <property type="protein sequence ID" value="OIQ08710.1"/>
    <property type="molecule type" value="Genomic_DNA"/>
</dbReference>